<dbReference type="InterPro" id="IPR011051">
    <property type="entry name" value="RmlC_Cupin_sf"/>
</dbReference>
<dbReference type="Gene3D" id="2.60.120.10">
    <property type="entry name" value="Jelly Rolls"/>
    <property type="match status" value="2"/>
</dbReference>
<dbReference type="SUPFAM" id="SSF51182">
    <property type="entry name" value="RmlC-like cupins"/>
    <property type="match status" value="1"/>
</dbReference>
<feature type="domain" description="Mannose-6-phosphate isomerase cupin" evidence="3">
    <location>
        <begin position="303"/>
        <end position="369"/>
    </location>
</feature>
<proteinExistence type="predicted"/>
<name>A0A2M7QCS5_9BACT</name>
<dbReference type="EMBL" id="PFLF01000099">
    <property type="protein sequence ID" value="PIY68678.1"/>
    <property type="molecule type" value="Genomic_DNA"/>
</dbReference>
<comment type="caution">
    <text evidence="4">The sequence shown here is derived from an EMBL/GenBank/DDBJ whole genome shotgun (WGS) entry which is preliminary data.</text>
</comment>
<organism evidence="4 5">
    <name type="scientific">Candidatus Roizmanbacteria bacterium CG_4_10_14_0_8_um_filter_39_9</name>
    <dbReference type="NCBI Taxonomy" id="1974829"/>
    <lineage>
        <taxon>Bacteria</taxon>
        <taxon>Candidatus Roizmaniibacteriota</taxon>
    </lineage>
</organism>
<evidence type="ECO:0000256" key="1">
    <source>
        <dbReference type="ARBA" id="ARBA00029741"/>
    </source>
</evidence>
<dbReference type="InterPro" id="IPR014710">
    <property type="entry name" value="RmlC-like_jellyroll"/>
</dbReference>
<gene>
    <name evidence="4" type="ORF">COY90_04665</name>
</gene>
<dbReference type="Proteomes" id="UP000230108">
    <property type="component" value="Unassembled WGS sequence"/>
</dbReference>
<evidence type="ECO:0000256" key="2">
    <source>
        <dbReference type="ARBA" id="ARBA00030762"/>
    </source>
</evidence>
<dbReference type="AlphaFoldDB" id="A0A2M7QCS5"/>
<accession>A0A2M7QCS5</accession>
<reference evidence="5" key="1">
    <citation type="submission" date="2017-09" db="EMBL/GenBank/DDBJ databases">
        <title>Depth-based differentiation of microbial function through sediment-hosted aquifers and enrichment of novel symbionts in the deep terrestrial subsurface.</title>
        <authorList>
            <person name="Probst A.J."/>
            <person name="Ladd B."/>
            <person name="Jarett J.K."/>
            <person name="Geller-Mcgrath D.E."/>
            <person name="Sieber C.M.K."/>
            <person name="Emerson J.B."/>
            <person name="Anantharaman K."/>
            <person name="Thomas B.C."/>
            <person name="Malmstrom R."/>
            <person name="Stieglmeier M."/>
            <person name="Klingl A."/>
            <person name="Woyke T."/>
            <person name="Ryan C.M."/>
            <person name="Banfield J.F."/>
        </authorList>
    </citation>
    <scope>NUCLEOTIDE SEQUENCE [LARGE SCALE GENOMIC DNA]</scope>
</reference>
<sequence>MKPSVDRPYLIIPTLVVQETWGGHYISSYKEIKNDKINAQKIGQSYELYGKSLLSFADATTDPRFQEDLVECNVGSGALSRGVLALQELIQNDPARVLGDVAKKFSSMPLLIKFTQALGNSFQLHVRKTLEKDPRWKRKPESWYYFEDGIITYGIKKGADMAEYKSVCESIDREMHFISKKLKEKIISFESANSHMKEVIQKFNPWKYVNIHRVKKHTTVDLSPGAIHHSWEEDPVGCPLGNVLYEVQRDVSDYDSTIRSFDKGKIQPGGIIRELHIDDYFKHIDTDPSHNDFELAIQKRTVQNLVSTPFYSLDKLCVEKELMVDMGNSFVHLFVIEGEIEVETSSHAITVGRGHSCVVPHAVGAFSLSPSSGKASILKTYV</sequence>
<protein>
    <recommendedName>
        <fullName evidence="1">Phosphohexomutase</fullName>
    </recommendedName>
    <alternativeName>
        <fullName evidence="2">Phosphomannose isomerase</fullName>
    </alternativeName>
</protein>
<dbReference type="InterPro" id="IPR049071">
    <property type="entry name" value="MPI_cupin_dom"/>
</dbReference>
<evidence type="ECO:0000313" key="4">
    <source>
        <dbReference type="EMBL" id="PIY68678.1"/>
    </source>
</evidence>
<dbReference type="Pfam" id="PF21621">
    <property type="entry name" value="MPI_cupin_dom"/>
    <property type="match status" value="1"/>
</dbReference>
<evidence type="ECO:0000259" key="3">
    <source>
        <dbReference type="Pfam" id="PF21621"/>
    </source>
</evidence>
<evidence type="ECO:0000313" key="5">
    <source>
        <dbReference type="Proteomes" id="UP000230108"/>
    </source>
</evidence>